<evidence type="ECO:0000313" key="5">
    <source>
        <dbReference type="Proteomes" id="UP000198727"/>
    </source>
</evidence>
<evidence type="ECO:0000256" key="2">
    <source>
        <dbReference type="ARBA" id="ARBA00023033"/>
    </source>
</evidence>
<dbReference type="PANTHER" id="PTHR13789">
    <property type="entry name" value="MONOOXYGENASE"/>
    <property type="match status" value="1"/>
</dbReference>
<dbReference type="OrthoDB" id="4568714at2"/>
<evidence type="ECO:0000256" key="1">
    <source>
        <dbReference type="ARBA" id="ARBA00023002"/>
    </source>
</evidence>
<dbReference type="EMBL" id="FOWW01000001">
    <property type="protein sequence ID" value="SFP04920.1"/>
    <property type="molecule type" value="Genomic_DNA"/>
</dbReference>
<organism evidence="4 5">
    <name type="scientific">Amycolatopsis arida</name>
    <dbReference type="NCBI Taxonomy" id="587909"/>
    <lineage>
        <taxon>Bacteria</taxon>
        <taxon>Bacillati</taxon>
        <taxon>Actinomycetota</taxon>
        <taxon>Actinomycetes</taxon>
        <taxon>Pseudonocardiales</taxon>
        <taxon>Pseudonocardiaceae</taxon>
        <taxon>Amycolatopsis</taxon>
    </lineage>
</organism>
<dbReference type="Gene3D" id="3.50.50.60">
    <property type="entry name" value="FAD/NAD(P)-binding domain"/>
    <property type="match status" value="1"/>
</dbReference>
<evidence type="ECO:0000313" key="4">
    <source>
        <dbReference type="EMBL" id="SFP04920.1"/>
    </source>
</evidence>
<keyword evidence="1" id="KW-0560">Oxidoreductase</keyword>
<dbReference type="RefSeq" id="WP_092527929.1">
    <property type="nucleotide sequence ID" value="NZ_FOWW01000001.1"/>
</dbReference>
<dbReference type="InterPro" id="IPR036188">
    <property type="entry name" value="FAD/NAD-bd_sf"/>
</dbReference>
<protein>
    <submittedName>
        <fullName evidence="4">2-polyprenyl-6-methoxyphenol hydroxylase</fullName>
    </submittedName>
</protein>
<accession>A0A1I5M5Y0</accession>
<keyword evidence="2" id="KW-0503">Monooxygenase</keyword>
<dbReference type="Pfam" id="PF01494">
    <property type="entry name" value="FAD_binding_3"/>
    <property type="match status" value="1"/>
</dbReference>
<name>A0A1I5M5Y0_9PSEU</name>
<dbReference type="InterPro" id="IPR050493">
    <property type="entry name" value="FAD-dep_Monooxygenase_BioMet"/>
</dbReference>
<dbReference type="GO" id="GO:0004497">
    <property type="term" value="F:monooxygenase activity"/>
    <property type="evidence" value="ECO:0007669"/>
    <property type="project" value="UniProtKB-KW"/>
</dbReference>
<reference evidence="5" key="1">
    <citation type="submission" date="2016-10" db="EMBL/GenBank/DDBJ databases">
        <authorList>
            <person name="Varghese N."/>
            <person name="Submissions S."/>
        </authorList>
    </citation>
    <scope>NUCLEOTIDE SEQUENCE [LARGE SCALE GENOMIC DNA]</scope>
    <source>
        <strain evidence="5">CGMCC 4.5579</strain>
    </source>
</reference>
<dbReference type="InterPro" id="IPR002938">
    <property type="entry name" value="FAD-bd"/>
</dbReference>
<evidence type="ECO:0000259" key="3">
    <source>
        <dbReference type="Pfam" id="PF01494"/>
    </source>
</evidence>
<sequence>MPQAVVVGGGIGGLGAALGLRRAGWRVTVLERGAAGTDLGAGISLWPNALRGLRELGLGARLRPLLTPQRTGALRDRRGRVLAEVGGDVLERALGLPMVAIHRGQLLDLLRAALPAESLRYDAEVTGITPSGELRGAGTDLAGADLVVGADGIDSGVRAALWPAHPGTAYCGVTAFRAVVDPVPGAVMDGTWGPGAEFGAVPLVDGRLYWFVSLTAPEGLRPADRLAFLRTRLRDWHPGVHRILERTPPEAVLQHDVRVLAAPLDSYVRGRVVLLGDAAHAMAPFLGQGGCQAIEDAVVLAAELAREPDVPTALARYDRVRRPRTQGLARASELAGRFGHRVTNPVAVALRNTVLRLLPAAVAARGTMAAARWTPPRIEPA</sequence>
<dbReference type="AlphaFoldDB" id="A0A1I5M5Y0"/>
<dbReference type="GO" id="GO:0071949">
    <property type="term" value="F:FAD binding"/>
    <property type="evidence" value="ECO:0007669"/>
    <property type="project" value="InterPro"/>
</dbReference>
<gene>
    <name evidence="4" type="ORF">SAMN05421810_101806</name>
</gene>
<dbReference type="SUPFAM" id="SSF51905">
    <property type="entry name" value="FAD/NAD(P)-binding domain"/>
    <property type="match status" value="1"/>
</dbReference>
<dbReference type="PANTHER" id="PTHR13789:SF309">
    <property type="entry name" value="PUTATIVE (AFU_ORTHOLOGUE AFUA_6G14510)-RELATED"/>
    <property type="match status" value="1"/>
</dbReference>
<dbReference type="PRINTS" id="PR00420">
    <property type="entry name" value="RNGMNOXGNASE"/>
</dbReference>
<proteinExistence type="predicted"/>
<keyword evidence="5" id="KW-1185">Reference proteome</keyword>
<dbReference type="Proteomes" id="UP000198727">
    <property type="component" value="Unassembled WGS sequence"/>
</dbReference>
<feature type="domain" description="FAD-binding" evidence="3">
    <location>
        <begin position="3"/>
        <end position="331"/>
    </location>
</feature>
<dbReference type="STRING" id="587909.SAMN05421810_101806"/>